<dbReference type="NCBIfam" id="NF003676">
    <property type="entry name" value="PRK05303.1"/>
    <property type="match status" value="1"/>
</dbReference>
<dbReference type="GO" id="GO:0009428">
    <property type="term" value="C:bacterial-type flagellum basal body, distal rod, P ring"/>
    <property type="evidence" value="ECO:0007669"/>
    <property type="project" value="InterPro"/>
</dbReference>
<keyword evidence="4 5" id="KW-0975">Bacterial flagellum</keyword>
<dbReference type="Proteomes" id="UP000587991">
    <property type="component" value="Unassembled WGS sequence"/>
</dbReference>
<evidence type="ECO:0000256" key="3">
    <source>
        <dbReference type="ARBA" id="ARBA00022729"/>
    </source>
</evidence>
<keyword evidence="6" id="KW-0282">Flagellum</keyword>
<evidence type="ECO:0000256" key="2">
    <source>
        <dbReference type="ARBA" id="ARBA00004117"/>
    </source>
</evidence>
<comment type="subcellular location">
    <subcellularLocation>
        <location evidence="2 5">Bacterial flagellum basal body</location>
    </subcellularLocation>
</comment>
<evidence type="ECO:0000256" key="1">
    <source>
        <dbReference type="ARBA" id="ARBA00002591"/>
    </source>
</evidence>
<gene>
    <name evidence="5" type="primary">flgI</name>
    <name evidence="6" type="ORF">HF682_11605</name>
</gene>
<sequence precursor="true">MKRWWLLLGVLLMSAAQADRIKDLATVAGVRPNQLVGYGVVVGLDGSGDSSTLTSQSLVAMLSQLGVQLPPGTNLSAKNAAPVSLTATLPAFAKPGQLIDVTVSAMGSSKSLRGGTLLLSPLKGADGQVYAMAQGNILLGGAGASANGSSAQVNQLNAGRIPSGATVERQVPTPLGQGEYINLELTSTDFTTADRVVDAINRNIGAGTARAVDGRQIQVRAPSDSSRRVAFLSQIENLSVAPAAAAPRVIVNARTGSIVMNQMVTVENCAVAHGNLSVVIGTDNSVSQPGALSNGQTTPNANSTVSINADKGQLVNLPRSTRLSDVVKALNAVGATPQDLLSILQAMKAAGALRAELEII</sequence>
<dbReference type="GO" id="GO:0071973">
    <property type="term" value="P:bacterial-type flagellum-dependent cell motility"/>
    <property type="evidence" value="ECO:0007669"/>
    <property type="project" value="InterPro"/>
</dbReference>
<evidence type="ECO:0000313" key="7">
    <source>
        <dbReference type="Proteomes" id="UP000587991"/>
    </source>
</evidence>
<keyword evidence="3 5" id="KW-0732">Signal</keyword>
<feature type="chain" id="PRO_5033182131" description="Flagellar P-ring protein" evidence="5">
    <location>
        <begin position="19"/>
        <end position="360"/>
    </location>
</feature>
<dbReference type="PANTHER" id="PTHR30381">
    <property type="entry name" value="FLAGELLAR P-RING PERIPLASMIC PROTEIN FLGI"/>
    <property type="match status" value="1"/>
</dbReference>
<dbReference type="GO" id="GO:0030288">
    <property type="term" value="C:outer membrane-bounded periplasmic space"/>
    <property type="evidence" value="ECO:0007669"/>
    <property type="project" value="InterPro"/>
</dbReference>
<comment type="function">
    <text evidence="1 5">Assembles around the rod to form the L-ring and probably protects the motor/basal body from shearing forces during rotation.</text>
</comment>
<organism evidence="6 7">
    <name type="scientific">Leeia aquatica</name>
    <dbReference type="NCBI Taxonomy" id="2725557"/>
    <lineage>
        <taxon>Bacteria</taxon>
        <taxon>Pseudomonadati</taxon>
        <taxon>Pseudomonadota</taxon>
        <taxon>Betaproteobacteria</taxon>
        <taxon>Neisseriales</taxon>
        <taxon>Leeiaceae</taxon>
        <taxon>Leeia</taxon>
    </lineage>
</organism>
<keyword evidence="7" id="KW-1185">Reference proteome</keyword>
<keyword evidence="6" id="KW-0969">Cilium</keyword>
<feature type="signal peptide" evidence="5">
    <location>
        <begin position="1"/>
        <end position="18"/>
    </location>
</feature>
<dbReference type="HAMAP" id="MF_00416">
    <property type="entry name" value="FlgI"/>
    <property type="match status" value="1"/>
</dbReference>
<dbReference type="PRINTS" id="PR01010">
    <property type="entry name" value="FLGPRINGFLGI"/>
</dbReference>
<comment type="similarity">
    <text evidence="5">Belongs to the FlgI family.</text>
</comment>
<accession>A0A847SA44</accession>
<dbReference type="PANTHER" id="PTHR30381:SF0">
    <property type="entry name" value="FLAGELLAR P-RING PROTEIN"/>
    <property type="match status" value="1"/>
</dbReference>
<evidence type="ECO:0000313" key="6">
    <source>
        <dbReference type="EMBL" id="NLR75807.1"/>
    </source>
</evidence>
<proteinExistence type="inferred from homology"/>
<comment type="subunit">
    <text evidence="5">The basal body constitutes a major portion of the flagellar organelle and consists of four rings (L,P,S, and M) mounted on a central rod.</text>
</comment>
<name>A0A847SA44_9NEIS</name>
<keyword evidence="6" id="KW-0966">Cell projection</keyword>
<evidence type="ECO:0000256" key="5">
    <source>
        <dbReference type="HAMAP-Rule" id="MF_00416"/>
    </source>
</evidence>
<dbReference type="EMBL" id="JABAIM010000002">
    <property type="protein sequence ID" value="NLR75807.1"/>
    <property type="molecule type" value="Genomic_DNA"/>
</dbReference>
<dbReference type="GO" id="GO:0005198">
    <property type="term" value="F:structural molecule activity"/>
    <property type="evidence" value="ECO:0007669"/>
    <property type="project" value="InterPro"/>
</dbReference>
<protein>
    <recommendedName>
        <fullName evidence="5">Flagellar P-ring protein</fullName>
    </recommendedName>
    <alternativeName>
        <fullName evidence="5">Basal body P-ring protein</fullName>
    </alternativeName>
</protein>
<dbReference type="AlphaFoldDB" id="A0A847SA44"/>
<evidence type="ECO:0000256" key="4">
    <source>
        <dbReference type="ARBA" id="ARBA00023143"/>
    </source>
</evidence>
<reference evidence="6 7" key="1">
    <citation type="submission" date="2020-04" db="EMBL/GenBank/DDBJ databases">
        <title>Draft genome of Leeia sp. IMCC25680.</title>
        <authorList>
            <person name="Song J."/>
            <person name="Cho J.-C."/>
        </authorList>
    </citation>
    <scope>NUCLEOTIDE SEQUENCE [LARGE SCALE GENOMIC DNA]</scope>
    <source>
        <strain evidence="6 7">IMCC25680</strain>
    </source>
</reference>
<comment type="caution">
    <text evidence="6">The sequence shown here is derived from an EMBL/GenBank/DDBJ whole genome shotgun (WGS) entry which is preliminary data.</text>
</comment>
<dbReference type="InterPro" id="IPR001782">
    <property type="entry name" value="Flag_FlgI"/>
</dbReference>
<dbReference type="Pfam" id="PF02119">
    <property type="entry name" value="FlgI"/>
    <property type="match status" value="1"/>
</dbReference>